<evidence type="ECO:0000256" key="5">
    <source>
        <dbReference type="ARBA" id="ARBA00022856"/>
    </source>
</evidence>
<dbReference type="GO" id="GO:0015833">
    <property type="term" value="P:peptide transport"/>
    <property type="evidence" value="ECO:0007669"/>
    <property type="project" value="UniProtKB-KW"/>
</dbReference>
<dbReference type="AlphaFoldDB" id="A0A1X7N090"/>
<feature type="domain" description="Solute-binding protein family 5" evidence="6">
    <location>
        <begin position="79"/>
        <end position="462"/>
    </location>
</feature>
<dbReference type="InterPro" id="IPR000914">
    <property type="entry name" value="SBP_5_dom"/>
</dbReference>
<dbReference type="FunFam" id="3.10.105.10:FF:000001">
    <property type="entry name" value="Oligopeptide ABC transporter, oligopeptide-binding protein"/>
    <property type="match status" value="1"/>
</dbReference>
<dbReference type="PROSITE" id="PS51257">
    <property type="entry name" value="PROKAR_LIPOPROTEIN"/>
    <property type="match status" value="1"/>
</dbReference>
<comment type="similarity">
    <text evidence="2">Belongs to the bacterial solute-binding protein 5 family.</text>
</comment>
<protein>
    <submittedName>
        <fullName evidence="7">Oligopeptide transport system substrate-binding protein</fullName>
    </submittedName>
</protein>
<dbReference type="PANTHER" id="PTHR30290:SF10">
    <property type="entry name" value="PERIPLASMIC OLIGOPEPTIDE-BINDING PROTEIN-RELATED"/>
    <property type="match status" value="1"/>
</dbReference>
<dbReference type="Gene3D" id="3.40.190.10">
    <property type="entry name" value="Periplasmic binding protein-like II"/>
    <property type="match status" value="1"/>
</dbReference>
<dbReference type="GO" id="GO:0043190">
    <property type="term" value="C:ATP-binding cassette (ABC) transporter complex"/>
    <property type="evidence" value="ECO:0007669"/>
    <property type="project" value="InterPro"/>
</dbReference>
<dbReference type="Proteomes" id="UP000193435">
    <property type="component" value="Unassembled WGS sequence"/>
</dbReference>
<keyword evidence="5" id="KW-0653">Protein transport</keyword>
<evidence type="ECO:0000256" key="1">
    <source>
        <dbReference type="ARBA" id="ARBA00004196"/>
    </source>
</evidence>
<dbReference type="OrthoDB" id="9801912at2"/>
<dbReference type="RefSeq" id="WP_085559325.1">
    <property type="nucleotide sequence ID" value="NZ_FOAH01000001.1"/>
</dbReference>
<evidence type="ECO:0000256" key="3">
    <source>
        <dbReference type="ARBA" id="ARBA00022448"/>
    </source>
</evidence>
<sequence>MTKNKETSLVILAALTVVIGGCATNTDKEKTNNNKEENQILNIAADSEMDTMDTTISTTNFTAMNNVFDGLLSYDLSGEIVPADAKNMPEISEDGLTYTFNIREDANWSNGTPVTAADYQFAWQRMVDPANGSGYAYLFSGIIKNAEAILASEKTVDELGIEAVGDKRVKVTLEQPVPYFINLLTIPPYFPQNEAYVTEQSENYGLSAETTIYNGPFVLSDWTAAEGNSWKYVKNDGYWDKDTVKLDEVNAQVVKEVGTGINLYDSGQLDIFSLSGNFVPQYKNNEDFKTKDKAWIYYLELNQEIPELANKNIRKAMMTAIDRKTFTENVLQDGSEPMYGHVPRGLAKNPETNVDFREEAGDIASFNIEEAQKAWEEGLRELDKKEITLELTTSDTEDSKKLAEFIQSEYQKNLPGLTIEIRQMPDNSRLDNVKKGDYQMATTYWSADLADPINFVERFGTEINRGNYSFEDVDQLIEKSNQQYNDLSARWESMIQAEKVALGEHYVDIPIYQTAEPYLEQPYVKDIYLPVFGSTSYKYAYIDKAQ</sequence>
<evidence type="ECO:0000256" key="2">
    <source>
        <dbReference type="ARBA" id="ARBA00005695"/>
    </source>
</evidence>
<evidence type="ECO:0000259" key="6">
    <source>
        <dbReference type="Pfam" id="PF00496"/>
    </source>
</evidence>
<keyword evidence="4" id="KW-0732">Signal</keyword>
<dbReference type="InterPro" id="IPR039424">
    <property type="entry name" value="SBP_5"/>
</dbReference>
<dbReference type="SUPFAM" id="SSF53850">
    <property type="entry name" value="Periplasmic binding protein-like II"/>
    <property type="match status" value="1"/>
</dbReference>
<comment type="subcellular location">
    <subcellularLocation>
        <location evidence="1">Cell envelope</location>
    </subcellularLocation>
</comment>
<gene>
    <name evidence="7" type="ORF">SAMN04488700_1137</name>
</gene>
<dbReference type="Gene3D" id="3.10.105.10">
    <property type="entry name" value="Dipeptide-binding Protein, Domain 3"/>
    <property type="match status" value="1"/>
</dbReference>
<accession>A0A1X7N090</accession>
<dbReference type="GO" id="GO:0030288">
    <property type="term" value="C:outer membrane-bounded periplasmic space"/>
    <property type="evidence" value="ECO:0007669"/>
    <property type="project" value="UniProtKB-ARBA"/>
</dbReference>
<evidence type="ECO:0000313" key="7">
    <source>
        <dbReference type="EMBL" id="SMH30128.1"/>
    </source>
</evidence>
<dbReference type="FunFam" id="3.90.76.10:FF:000001">
    <property type="entry name" value="Oligopeptide ABC transporter substrate-binding protein"/>
    <property type="match status" value="1"/>
</dbReference>
<dbReference type="InterPro" id="IPR030678">
    <property type="entry name" value="Peptide/Ni-bd"/>
</dbReference>
<dbReference type="GO" id="GO:1904680">
    <property type="term" value="F:peptide transmembrane transporter activity"/>
    <property type="evidence" value="ECO:0007669"/>
    <property type="project" value="TreeGrafter"/>
</dbReference>
<dbReference type="PANTHER" id="PTHR30290">
    <property type="entry name" value="PERIPLASMIC BINDING COMPONENT OF ABC TRANSPORTER"/>
    <property type="match status" value="1"/>
</dbReference>
<keyword evidence="8" id="KW-1185">Reference proteome</keyword>
<proteinExistence type="inferred from homology"/>
<reference evidence="7 8" key="1">
    <citation type="submission" date="2017-04" db="EMBL/GenBank/DDBJ databases">
        <authorList>
            <person name="Afonso C.L."/>
            <person name="Miller P.J."/>
            <person name="Scott M.A."/>
            <person name="Spackman E."/>
            <person name="Goraichik I."/>
            <person name="Dimitrov K.M."/>
            <person name="Suarez D.L."/>
            <person name="Swayne D.E."/>
        </authorList>
    </citation>
    <scope>NUCLEOTIDE SEQUENCE [LARGE SCALE GENOMIC DNA]</scope>
    <source>
        <strain evidence="7 8">LMG26642</strain>
    </source>
</reference>
<evidence type="ECO:0000256" key="4">
    <source>
        <dbReference type="ARBA" id="ARBA00022729"/>
    </source>
</evidence>
<dbReference type="CDD" id="cd08504">
    <property type="entry name" value="PBP2_OppA"/>
    <property type="match status" value="1"/>
</dbReference>
<organism evidence="7 8">
    <name type="scientific">Carnobacterium iners</name>
    <dbReference type="NCBI Taxonomy" id="1073423"/>
    <lineage>
        <taxon>Bacteria</taxon>
        <taxon>Bacillati</taxon>
        <taxon>Bacillota</taxon>
        <taxon>Bacilli</taxon>
        <taxon>Lactobacillales</taxon>
        <taxon>Carnobacteriaceae</taxon>
        <taxon>Carnobacterium</taxon>
    </lineage>
</organism>
<keyword evidence="3" id="KW-0813">Transport</keyword>
<dbReference type="EMBL" id="FXBJ01000002">
    <property type="protein sequence ID" value="SMH30128.1"/>
    <property type="molecule type" value="Genomic_DNA"/>
</dbReference>
<dbReference type="Pfam" id="PF00496">
    <property type="entry name" value="SBP_bac_5"/>
    <property type="match status" value="1"/>
</dbReference>
<dbReference type="STRING" id="1073423.SAMN04488700_1137"/>
<dbReference type="Gene3D" id="3.90.76.10">
    <property type="entry name" value="Dipeptide-binding Protein, Domain 1"/>
    <property type="match status" value="1"/>
</dbReference>
<name>A0A1X7N090_9LACT</name>
<keyword evidence="5" id="KW-0571">Peptide transport</keyword>
<evidence type="ECO:0000313" key="8">
    <source>
        <dbReference type="Proteomes" id="UP000193435"/>
    </source>
</evidence>
<dbReference type="PIRSF" id="PIRSF002741">
    <property type="entry name" value="MppA"/>
    <property type="match status" value="1"/>
</dbReference>